<dbReference type="PANTHER" id="PTHR36578">
    <property type="entry name" value="CHROMOSOME 15, WHOLE GENOME SHOTGUN SEQUENCE"/>
    <property type="match status" value="1"/>
</dbReference>
<feature type="chain" id="PRO_5047443241" description="Apple domain-containing protein" evidence="2">
    <location>
        <begin position="17"/>
        <end position="387"/>
    </location>
</feature>
<gene>
    <name evidence="3" type="ORF">PG994_004352</name>
</gene>
<evidence type="ECO:0000256" key="2">
    <source>
        <dbReference type="SAM" id="SignalP"/>
    </source>
</evidence>
<proteinExistence type="predicted"/>
<evidence type="ECO:0008006" key="5">
    <source>
        <dbReference type="Google" id="ProtNLM"/>
    </source>
</evidence>
<evidence type="ECO:0000313" key="3">
    <source>
        <dbReference type="EMBL" id="KAK8073453.1"/>
    </source>
</evidence>
<dbReference type="EMBL" id="JAQQWL010000005">
    <property type="protein sequence ID" value="KAK8073453.1"/>
    <property type="molecule type" value="Genomic_DNA"/>
</dbReference>
<keyword evidence="4" id="KW-1185">Reference proteome</keyword>
<dbReference type="Proteomes" id="UP001480595">
    <property type="component" value="Unassembled WGS sequence"/>
</dbReference>
<keyword evidence="2" id="KW-0732">Signal</keyword>
<evidence type="ECO:0000256" key="1">
    <source>
        <dbReference type="SAM" id="MobiDB-lite"/>
    </source>
</evidence>
<accession>A0ABR1VQC4</accession>
<protein>
    <recommendedName>
        <fullName evidence="5">Apple domain-containing protein</fullName>
    </recommendedName>
</protein>
<feature type="signal peptide" evidence="2">
    <location>
        <begin position="1"/>
        <end position="16"/>
    </location>
</feature>
<dbReference type="PANTHER" id="PTHR36578:SF2">
    <property type="entry name" value="PA14 DOMAIN-CONTAINING PROTEIN"/>
    <property type="match status" value="1"/>
</dbReference>
<reference evidence="3 4" key="1">
    <citation type="submission" date="2023-01" db="EMBL/GenBank/DDBJ databases">
        <title>Analysis of 21 Apiospora genomes using comparative genomics revels a genus with tremendous synthesis potential of carbohydrate active enzymes and secondary metabolites.</title>
        <authorList>
            <person name="Sorensen T."/>
        </authorList>
    </citation>
    <scope>NUCLEOTIDE SEQUENCE [LARGE SCALE GENOMIC DNA]</scope>
    <source>
        <strain evidence="3 4">CBS 135458</strain>
    </source>
</reference>
<dbReference type="RefSeq" id="XP_066717928.1">
    <property type="nucleotide sequence ID" value="XM_066855761.1"/>
</dbReference>
<feature type="compositionally biased region" description="Polar residues" evidence="1">
    <location>
        <begin position="243"/>
        <end position="256"/>
    </location>
</feature>
<organism evidence="3 4">
    <name type="scientific">Apiospora phragmitis</name>
    <dbReference type="NCBI Taxonomy" id="2905665"/>
    <lineage>
        <taxon>Eukaryota</taxon>
        <taxon>Fungi</taxon>
        <taxon>Dikarya</taxon>
        <taxon>Ascomycota</taxon>
        <taxon>Pezizomycotina</taxon>
        <taxon>Sordariomycetes</taxon>
        <taxon>Xylariomycetidae</taxon>
        <taxon>Amphisphaeriales</taxon>
        <taxon>Apiosporaceae</taxon>
        <taxon>Apiospora</taxon>
    </lineage>
</organism>
<comment type="caution">
    <text evidence="3">The sequence shown here is derived from an EMBL/GenBank/DDBJ whole genome shotgun (WGS) entry which is preliminary data.</text>
</comment>
<sequence length="387" mass="40668">MARLFALLLSALCVRGQGIDWEAVDRLNAETGGSHHIQLQEPVVAAAAPPGYSALVSLVNQAISVPTCGSADTYLGVRISTSGPFNTTWCTEACNTVNGCQFINTYNLRQNGNVIGQFCALYTRAWDVSYGYNIGQYRGNDLYTISDSYVSFNGVLPLPATCPDEECKREIFSCFKSSPQARDYCSALTPSTTTVTTTTPSATATTSTTYVAATMAVTATSTSTVTQTVPSSTTTATGYYSDPPTQQKRAPSTPTIATPGCIATQSFPPDRIASACSCLGVPASTVNVTYTAPTATATSTVSIPATTTVTVATVWQTTTTTTTTGVQTVTVPAPTPANQDFQQGTQQTTWEWSASDQGWTLGIVQTPDLNNNPTWAFNAASAQNAGA</sequence>
<name>A0ABR1VQC4_9PEZI</name>
<feature type="region of interest" description="Disordered" evidence="1">
    <location>
        <begin position="231"/>
        <end position="257"/>
    </location>
</feature>
<dbReference type="GeneID" id="92088824"/>
<evidence type="ECO:0000313" key="4">
    <source>
        <dbReference type="Proteomes" id="UP001480595"/>
    </source>
</evidence>